<gene>
    <name evidence="2" type="ORF">Z517_02507</name>
</gene>
<dbReference type="EMBL" id="KN846970">
    <property type="protein sequence ID" value="KIW83262.1"/>
    <property type="molecule type" value="Genomic_DNA"/>
</dbReference>
<accession>A0A0D2F9E1</accession>
<evidence type="ECO:0008006" key="4">
    <source>
        <dbReference type="Google" id="ProtNLM"/>
    </source>
</evidence>
<dbReference type="Proteomes" id="UP000053029">
    <property type="component" value="Unassembled WGS sequence"/>
</dbReference>
<proteinExistence type="predicted"/>
<protein>
    <recommendedName>
        <fullName evidence="4">Transcription factor domain-containing protein</fullName>
    </recommendedName>
</protein>
<sequence length="528" mass="59119">MTKVTLHFLPVRTSTLKWTKRDAELTDAEAKSHARRSSHVLAKHPKPKVRGHERVGSQSILRLKQKTKRAERTSANDTRRQISKRIQTNMPLSIGDPAGCDPFVRFPCVTGSVEHKLFHFLMSYVPGRFYATKPWAAYDVLRDSVMPEILTGSAYMSLALYIAASIVNTLKPQPQFSEEWMLTRQSTNYRLLRQLLKNQQGHPWDWAITCIVVAGYAESMAGLADRGRKHTKAGLVMLQDFRNLQRMRLSSGSIAFKVFLQTGVPMMFATSAALETAMNSACQNLRRIQSWTRLKRRARCSSLHCQYHSPESAANDEATEPAVSSNGQCRYWTARQRALGPTTAMGRLLAPKPIQMPMSDERLVMATIYALNGILCNLQGDDAAAETFLANVGEMTVNSLDEGVDLSVPPRFALQNCVHIVIACAEKQGLWFYHGPGHALPAMRTWEALEFVEITMLTSPAKLQKIMAALRGWLCWQPQELTTGGGDTSLFSDDKELQEFKDEIIANWKARRGSGTSSRETATHAKHP</sequence>
<evidence type="ECO:0000256" key="1">
    <source>
        <dbReference type="SAM" id="MobiDB-lite"/>
    </source>
</evidence>
<dbReference type="OrthoDB" id="4141284at2759"/>
<dbReference type="VEuPathDB" id="FungiDB:Z517_02507"/>
<dbReference type="AlphaFoldDB" id="A0A0D2F9E1"/>
<feature type="region of interest" description="Disordered" evidence="1">
    <location>
        <begin position="28"/>
        <end position="58"/>
    </location>
</feature>
<feature type="compositionally biased region" description="Basic residues" evidence="1">
    <location>
        <begin position="33"/>
        <end position="49"/>
    </location>
</feature>
<keyword evidence="3" id="KW-1185">Reference proteome</keyword>
<reference evidence="2 3" key="1">
    <citation type="submission" date="2015-01" db="EMBL/GenBank/DDBJ databases">
        <title>The Genome Sequence of Fonsecaea pedrosoi CBS 271.37.</title>
        <authorList>
            <consortium name="The Broad Institute Genomics Platform"/>
            <person name="Cuomo C."/>
            <person name="de Hoog S."/>
            <person name="Gorbushina A."/>
            <person name="Stielow B."/>
            <person name="Teixiera M."/>
            <person name="Abouelleil A."/>
            <person name="Chapman S.B."/>
            <person name="Priest M."/>
            <person name="Young S.K."/>
            <person name="Wortman J."/>
            <person name="Nusbaum C."/>
            <person name="Birren B."/>
        </authorList>
    </citation>
    <scope>NUCLEOTIDE SEQUENCE [LARGE SCALE GENOMIC DNA]</scope>
    <source>
        <strain evidence="2 3">CBS 271.37</strain>
    </source>
</reference>
<dbReference type="RefSeq" id="XP_013287070.1">
    <property type="nucleotide sequence ID" value="XM_013431616.1"/>
</dbReference>
<evidence type="ECO:0000313" key="3">
    <source>
        <dbReference type="Proteomes" id="UP000053029"/>
    </source>
</evidence>
<organism evidence="2 3">
    <name type="scientific">Fonsecaea pedrosoi CBS 271.37</name>
    <dbReference type="NCBI Taxonomy" id="1442368"/>
    <lineage>
        <taxon>Eukaryota</taxon>
        <taxon>Fungi</taxon>
        <taxon>Dikarya</taxon>
        <taxon>Ascomycota</taxon>
        <taxon>Pezizomycotina</taxon>
        <taxon>Eurotiomycetes</taxon>
        <taxon>Chaetothyriomycetidae</taxon>
        <taxon>Chaetothyriales</taxon>
        <taxon>Herpotrichiellaceae</taxon>
        <taxon>Fonsecaea</taxon>
    </lineage>
</organism>
<evidence type="ECO:0000313" key="2">
    <source>
        <dbReference type="EMBL" id="KIW83262.1"/>
    </source>
</evidence>
<name>A0A0D2F9E1_9EURO</name>
<dbReference type="GeneID" id="25301997"/>
<dbReference type="HOGENOM" id="CLU_038948_0_0_1"/>